<dbReference type="AlphaFoldDB" id="A0A6A7RUR3"/>
<dbReference type="EMBL" id="PDHS01000302">
    <property type="protein sequence ID" value="MQM31327.1"/>
    <property type="molecule type" value="Genomic_DNA"/>
</dbReference>
<proteinExistence type="predicted"/>
<protein>
    <submittedName>
        <fullName evidence="1">Ribosome small subunit-dependent GTPase</fullName>
    </submittedName>
</protein>
<dbReference type="Proteomes" id="UP000342300">
    <property type="component" value="Unassembled WGS sequence"/>
</dbReference>
<dbReference type="Gene3D" id="1.10.40.50">
    <property type="entry name" value="Probable gtpase engc, domain 3"/>
    <property type="match status" value="1"/>
</dbReference>
<gene>
    <name evidence="1" type="ORF">CRU78_12735</name>
</gene>
<reference evidence="1 2" key="1">
    <citation type="submission" date="2017-09" db="EMBL/GenBank/DDBJ databases">
        <title>Metagenomic Analysis Reveals Denitrifying Candidatus Accumulibacter and Flanking Population as a Source of N2O.</title>
        <authorList>
            <person name="Gao H."/>
            <person name="Mao Y."/>
            <person name="Zhao X."/>
            <person name="Liu W.-T."/>
            <person name="Zhang T."/>
            <person name="Wells G."/>
        </authorList>
    </citation>
    <scope>NUCLEOTIDE SEQUENCE [LARGE SCALE GENOMIC DNA]</scope>
    <source>
        <strain evidence="1">CANDO_2_IC</strain>
    </source>
</reference>
<organism evidence="1 2">
    <name type="scientific">Candidatus Accumulibacter phosphatis</name>
    <dbReference type="NCBI Taxonomy" id="327160"/>
    <lineage>
        <taxon>Bacteria</taxon>
        <taxon>Pseudomonadati</taxon>
        <taxon>Pseudomonadota</taxon>
        <taxon>Betaproteobacteria</taxon>
        <taxon>Candidatus Accumulibacter</taxon>
    </lineage>
</organism>
<name>A0A6A7RUR3_9PROT</name>
<evidence type="ECO:0000313" key="1">
    <source>
        <dbReference type="EMBL" id="MQM31327.1"/>
    </source>
</evidence>
<comment type="caution">
    <text evidence="1">The sequence shown here is derived from an EMBL/GenBank/DDBJ whole genome shotgun (WGS) entry which is preliminary data.</text>
</comment>
<evidence type="ECO:0000313" key="2">
    <source>
        <dbReference type="Proteomes" id="UP000342300"/>
    </source>
</evidence>
<sequence length="33" mass="3670">DREPHCSVHTALGQGDIDPRRYAVFRSLCAEIG</sequence>
<accession>A0A6A7RUR3</accession>
<feature type="non-terminal residue" evidence="1">
    <location>
        <position position="1"/>
    </location>
</feature>